<dbReference type="SUPFAM" id="SSF143990">
    <property type="entry name" value="YbiA-like"/>
    <property type="match status" value="1"/>
</dbReference>
<accession>A0A914Z1F6</accession>
<dbReference type="Gene3D" id="1.10.357.40">
    <property type="entry name" value="YbiA-like"/>
    <property type="match status" value="1"/>
</dbReference>
<proteinExistence type="predicted"/>
<dbReference type="Pfam" id="PF08719">
    <property type="entry name" value="NADAR"/>
    <property type="match status" value="1"/>
</dbReference>
<dbReference type="AlphaFoldDB" id="A0A914Z1F6"/>
<dbReference type="InterPro" id="IPR012816">
    <property type="entry name" value="NADAR"/>
</dbReference>
<protein>
    <submittedName>
        <fullName evidence="3">NADAR domain-containing protein</fullName>
    </submittedName>
</protein>
<dbReference type="Proteomes" id="UP000887577">
    <property type="component" value="Unplaced"/>
</dbReference>
<dbReference type="InterPro" id="IPR037238">
    <property type="entry name" value="YbiA-like_sf"/>
</dbReference>
<name>A0A914Z1F6_9BILA</name>
<dbReference type="CDD" id="cd15457">
    <property type="entry name" value="NADAR"/>
    <property type="match status" value="1"/>
</dbReference>
<evidence type="ECO:0000313" key="2">
    <source>
        <dbReference type="Proteomes" id="UP000887577"/>
    </source>
</evidence>
<reference evidence="3" key="1">
    <citation type="submission" date="2022-11" db="UniProtKB">
        <authorList>
            <consortium name="WormBaseParasite"/>
        </authorList>
    </citation>
    <scope>IDENTIFICATION</scope>
</reference>
<evidence type="ECO:0000313" key="3">
    <source>
        <dbReference type="WBParaSite" id="PSU_v2.g5724.t1"/>
    </source>
</evidence>
<feature type="domain" description="NADAR" evidence="1">
    <location>
        <begin position="7"/>
        <end position="171"/>
    </location>
</feature>
<dbReference type="WBParaSite" id="PSU_v2.g5724.t1">
    <property type="protein sequence ID" value="PSU_v2.g5724.t1"/>
    <property type="gene ID" value="PSU_v2.g5724"/>
</dbReference>
<sequence length="186" mass="21440">MSTFFEAPFKLKNHNYPNVETYYEACKLFCLIHYSCSTLVQKARYAAAAKKIASDVMKKYRIPRKVVDEWKLREGAQAVYNATHAKFDQNPDLKKKLLDTGDKFIVQCYEKDSIFGSGCTENELEDWFKKNNGKLIKIPIGVQIQSDKAIKVGNGRNLLGNFCMSIREEFRKMEEDMNSLQTLSLL</sequence>
<evidence type="ECO:0000259" key="1">
    <source>
        <dbReference type="Pfam" id="PF08719"/>
    </source>
</evidence>
<organism evidence="2 3">
    <name type="scientific">Panagrolaimus superbus</name>
    <dbReference type="NCBI Taxonomy" id="310955"/>
    <lineage>
        <taxon>Eukaryota</taxon>
        <taxon>Metazoa</taxon>
        <taxon>Ecdysozoa</taxon>
        <taxon>Nematoda</taxon>
        <taxon>Chromadorea</taxon>
        <taxon>Rhabditida</taxon>
        <taxon>Tylenchina</taxon>
        <taxon>Panagrolaimomorpha</taxon>
        <taxon>Panagrolaimoidea</taxon>
        <taxon>Panagrolaimidae</taxon>
        <taxon>Panagrolaimus</taxon>
    </lineage>
</organism>
<keyword evidence="2" id="KW-1185">Reference proteome</keyword>